<evidence type="ECO:0000259" key="4">
    <source>
        <dbReference type="Pfam" id="PF02897"/>
    </source>
</evidence>
<dbReference type="PROSITE" id="PS00708">
    <property type="entry name" value="PRO_ENDOPEP_SER"/>
    <property type="match status" value="1"/>
</dbReference>
<dbReference type="InterPro" id="IPR002471">
    <property type="entry name" value="Pept_S9_AS"/>
</dbReference>
<evidence type="ECO:0000256" key="2">
    <source>
        <dbReference type="SAM" id="SignalP"/>
    </source>
</evidence>
<keyword evidence="2" id="KW-0732">Signal</keyword>
<organism evidence="5 6">
    <name type="scientific">Stakelama flava</name>
    <dbReference type="NCBI Taxonomy" id="2860338"/>
    <lineage>
        <taxon>Bacteria</taxon>
        <taxon>Pseudomonadati</taxon>
        <taxon>Pseudomonadota</taxon>
        <taxon>Alphaproteobacteria</taxon>
        <taxon>Sphingomonadales</taxon>
        <taxon>Sphingomonadaceae</taxon>
        <taxon>Stakelama</taxon>
    </lineage>
</organism>
<evidence type="ECO:0000259" key="3">
    <source>
        <dbReference type="Pfam" id="PF00326"/>
    </source>
</evidence>
<protein>
    <submittedName>
        <fullName evidence="5">Prolyl oligopeptidase family serine peptidase</fullName>
    </submittedName>
</protein>
<sequence>MRRLTLLALPLLFAAGPLNAQTSSETTTAMPTSQLHYPETRRGDVVDDYFGTKVADPYRWLENDVREDKEVADWVAAENKVTDAYLATLPGRDIFAKRLRALMDYERFGIPTEKGGHYFYQHNSGLQNQAELFVRDSLNGEGRVLLNPNDWSADGATALAEWVPSEDGKYLLYAVQDGGTDWRMVKVLNVATGQQLSDELQWVKFSDFSWAKDGSGFYYSRFPEPASGEKFQATNENQTVYFHKLGTDQAADRLVYKTPDHPKYGHSAQVTDDGKWLVIITSEGTDNRYAVTVKDLTKADAKPRTIVAKLENQWSPIGNVGSTFYFDTNKDAPRGRIVTLDVAAADPMATMKEIVPQSDATLDSASMTGGRIFASYLVDAKTQVRRYAPDGKSLGMVELPGIGTAAGFGGDADSDETFFAFTSFATPTTIYRYDINSGEATAWAKPQVDFDPDQYEVKQRFYTSKDGTRVPMFIVHKKGISEPAPTLLYGYGGFNIPLTPAFSSTRLAWMEQGGVLAVANLRGGGEYGKAWHDAGRLHNKQNVFDDFIAAGEDLIAQGVTTKDKLAIQGGSNGGLLIGAVTNQRPDLFAAALPAVGVMDMLRFDKFTAGRYWVDDYGYPEKKEDFDVLYSYSPYHNIHSGKDYPAILASTADTDDRVVPGHTFKYTAALQHADIGDKPHLVTIETRAGHGSGKPTDKIIEEYSNLWAFAAYWTGMNVHMPE</sequence>
<evidence type="ECO:0000256" key="1">
    <source>
        <dbReference type="ARBA" id="ARBA00022801"/>
    </source>
</evidence>
<dbReference type="Pfam" id="PF00326">
    <property type="entry name" value="Peptidase_S9"/>
    <property type="match status" value="1"/>
</dbReference>
<dbReference type="InterPro" id="IPR023302">
    <property type="entry name" value="Pept_S9A_N"/>
</dbReference>
<dbReference type="InterPro" id="IPR001375">
    <property type="entry name" value="Peptidase_S9_cat"/>
</dbReference>
<dbReference type="PANTHER" id="PTHR42881">
    <property type="entry name" value="PROLYL ENDOPEPTIDASE"/>
    <property type="match status" value="1"/>
</dbReference>
<feature type="domain" description="Peptidase S9A N-terminal" evidence="4">
    <location>
        <begin position="38"/>
        <end position="445"/>
    </location>
</feature>
<dbReference type="Pfam" id="PF02897">
    <property type="entry name" value="Peptidase_S9_N"/>
    <property type="match status" value="1"/>
</dbReference>
<dbReference type="PANTHER" id="PTHR42881:SF2">
    <property type="entry name" value="PROLYL ENDOPEPTIDASE"/>
    <property type="match status" value="1"/>
</dbReference>
<evidence type="ECO:0000313" key="5">
    <source>
        <dbReference type="EMBL" id="MBW4331422.1"/>
    </source>
</evidence>
<feature type="domain" description="Peptidase S9 prolyl oligopeptidase catalytic" evidence="3">
    <location>
        <begin position="501"/>
        <end position="714"/>
    </location>
</feature>
<evidence type="ECO:0000313" key="6">
    <source>
        <dbReference type="Proteomes" id="UP001197214"/>
    </source>
</evidence>
<dbReference type="RefSeq" id="WP_219238555.1">
    <property type="nucleotide sequence ID" value="NZ_JAHWZX010000010.1"/>
</dbReference>
<comment type="caution">
    <text evidence="5">The sequence shown here is derived from an EMBL/GenBank/DDBJ whole genome shotgun (WGS) entry which is preliminary data.</text>
</comment>
<proteinExistence type="predicted"/>
<dbReference type="EMBL" id="JAHWZX010000010">
    <property type="protein sequence ID" value="MBW4331422.1"/>
    <property type="molecule type" value="Genomic_DNA"/>
</dbReference>
<keyword evidence="6" id="KW-1185">Reference proteome</keyword>
<feature type="chain" id="PRO_5045757771" evidence="2">
    <location>
        <begin position="21"/>
        <end position="721"/>
    </location>
</feature>
<feature type="signal peptide" evidence="2">
    <location>
        <begin position="1"/>
        <end position="20"/>
    </location>
</feature>
<name>A0ABS6XMJ9_9SPHN</name>
<gene>
    <name evidence="5" type="ORF">KY084_11150</name>
</gene>
<accession>A0ABS6XMJ9</accession>
<reference evidence="5 6" key="1">
    <citation type="submission" date="2021-07" db="EMBL/GenBank/DDBJ databases">
        <title>Stakelama flava sp. nov., a novel endophytic bacterium isolated from branch of Kandelia candel.</title>
        <authorList>
            <person name="Tuo L."/>
        </authorList>
    </citation>
    <scope>NUCLEOTIDE SEQUENCE [LARGE SCALE GENOMIC DNA]</scope>
    <source>
        <strain evidence="5 6">CBK3Z-3</strain>
    </source>
</reference>
<dbReference type="Proteomes" id="UP001197214">
    <property type="component" value="Unassembled WGS sequence"/>
</dbReference>
<dbReference type="InterPro" id="IPR051167">
    <property type="entry name" value="Prolyl_oligopep/macrocyclase"/>
</dbReference>
<keyword evidence="1" id="KW-0378">Hydrolase</keyword>